<name>R0I6D5_9BRAS</name>
<keyword evidence="10" id="KW-1185">Reference proteome</keyword>
<reference evidence="10" key="1">
    <citation type="journal article" date="2013" name="Nat. Genet.">
        <title>The Capsella rubella genome and the genomic consequences of rapid mating system evolution.</title>
        <authorList>
            <person name="Slotte T."/>
            <person name="Hazzouri K.M."/>
            <person name="Agren J.A."/>
            <person name="Koenig D."/>
            <person name="Maumus F."/>
            <person name="Guo Y.L."/>
            <person name="Steige K."/>
            <person name="Platts A.E."/>
            <person name="Escobar J.S."/>
            <person name="Newman L.K."/>
            <person name="Wang W."/>
            <person name="Mandakova T."/>
            <person name="Vello E."/>
            <person name="Smith L.M."/>
            <person name="Henz S.R."/>
            <person name="Steffen J."/>
            <person name="Takuno S."/>
            <person name="Brandvain Y."/>
            <person name="Coop G."/>
            <person name="Andolfatto P."/>
            <person name="Hu T.T."/>
            <person name="Blanchette M."/>
            <person name="Clark R.M."/>
            <person name="Quesneville H."/>
            <person name="Nordborg M."/>
            <person name="Gaut B.S."/>
            <person name="Lysak M.A."/>
            <person name="Jenkins J."/>
            <person name="Grimwood J."/>
            <person name="Chapman J."/>
            <person name="Prochnik S."/>
            <person name="Shu S."/>
            <person name="Rokhsar D."/>
            <person name="Schmutz J."/>
            <person name="Weigel D."/>
            <person name="Wright S.I."/>
        </authorList>
    </citation>
    <scope>NUCLEOTIDE SEQUENCE [LARGE SCALE GENOMIC DNA]</scope>
    <source>
        <strain evidence="10">cv. Monte Gargano</strain>
    </source>
</reference>
<evidence type="ECO:0000259" key="7">
    <source>
        <dbReference type="Pfam" id="PF23559"/>
    </source>
</evidence>
<dbReference type="PANTHER" id="PTHR36766">
    <property type="entry name" value="PLANT BROAD-SPECTRUM MILDEW RESISTANCE PROTEIN RPW8"/>
    <property type="match status" value="1"/>
</dbReference>
<dbReference type="Gene3D" id="3.40.50.300">
    <property type="entry name" value="P-loop containing nucleotide triphosphate hydrolases"/>
    <property type="match status" value="1"/>
</dbReference>
<evidence type="ECO:0000256" key="3">
    <source>
        <dbReference type="ARBA" id="ARBA00022821"/>
    </source>
</evidence>
<dbReference type="InterPro" id="IPR041118">
    <property type="entry name" value="Rx_N"/>
</dbReference>
<evidence type="ECO:0000313" key="10">
    <source>
        <dbReference type="Proteomes" id="UP000029121"/>
    </source>
</evidence>
<keyword evidence="4" id="KW-0067">ATP-binding</keyword>
<dbReference type="GO" id="GO:0051707">
    <property type="term" value="P:response to other organism"/>
    <property type="evidence" value="ECO:0007669"/>
    <property type="project" value="UniProtKB-ARBA"/>
</dbReference>
<evidence type="ECO:0000256" key="1">
    <source>
        <dbReference type="ARBA" id="ARBA00022737"/>
    </source>
</evidence>
<dbReference type="Pfam" id="PF23559">
    <property type="entry name" value="WHD_DRP"/>
    <property type="match status" value="1"/>
</dbReference>
<dbReference type="SUPFAM" id="SSF52058">
    <property type="entry name" value="L domain-like"/>
    <property type="match status" value="1"/>
</dbReference>
<evidence type="ECO:0000259" key="6">
    <source>
        <dbReference type="Pfam" id="PF18052"/>
    </source>
</evidence>
<dbReference type="InterPro" id="IPR058922">
    <property type="entry name" value="WHD_DRP"/>
</dbReference>
<dbReference type="FunFam" id="1.10.10.10:FF:000322">
    <property type="entry name" value="Probable disease resistance protein At1g63360"/>
    <property type="match status" value="1"/>
</dbReference>
<dbReference type="KEGG" id="crb:17896304"/>
<dbReference type="PRINTS" id="PR00364">
    <property type="entry name" value="DISEASERSIST"/>
</dbReference>
<dbReference type="Gene3D" id="1.10.10.10">
    <property type="entry name" value="Winged helix-like DNA-binding domain superfamily/Winged helix DNA-binding domain"/>
    <property type="match status" value="1"/>
</dbReference>
<evidence type="ECO:0000256" key="4">
    <source>
        <dbReference type="ARBA" id="ARBA00022840"/>
    </source>
</evidence>
<dbReference type="InterPro" id="IPR002182">
    <property type="entry name" value="NB-ARC"/>
</dbReference>
<keyword evidence="3" id="KW-0611">Plant defense</keyword>
<dbReference type="Gene3D" id="1.20.5.4130">
    <property type="match status" value="1"/>
</dbReference>
<dbReference type="SUPFAM" id="SSF52540">
    <property type="entry name" value="P-loop containing nucleoside triphosphate hydrolases"/>
    <property type="match status" value="1"/>
</dbReference>
<dbReference type="AlphaFoldDB" id="R0I6D5"/>
<dbReference type="CDD" id="cd14798">
    <property type="entry name" value="RX-CC_like"/>
    <property type="match status" value="1"/>
</dbReference>
<dbReference type="EMBL" id="KB870806">
    <property type="protein sequence ID" value="EOA33610.1"/>
    <property type="molecule type" value="Genomic_DNA"/>
</dbReference>
<keyword evidence="2" id="KW-0547">Nucleotide-binding</keyword>
<dbReference type="InterPro" id="IPR027417">
    <property type="entry name" value="P-loop_NTPase"/>
</dbReference>
<dbReference type="InterPro" id="IPR042197">
    <property type="entry name" value="Apaf_helical"/>
</dbReference>
<keyword evidence="1" id="KW-0677">Repeat</keyword>
<feature type="domain" description="Disease resistance N-terminal" evidence="6">
    <location>
        <begin position="6"/>
        <end position="88"/>
    </location>
</feature>
<dbReference type="Gene3D" id="3.80.10.10">
    <property type="entry name" value="Ribonuclease Inhibitor"/>
    <property type="match status" value="1"/>
</dbReference>
<dbReference type="InterPro" id="IPR038005">
    <property type="entry name" value="RX-like_CC"/>
</dbReference>
<dbReference type="FunFam" id="3.40.50.300:FF:001091">
    <property type="entry name" value="Probable disease resistance protein At1g61300"/>
    <property type="match status" value="1"/>
</dbReference>
<feature type="domain" description="Disease resistance protein winged helix" evidence="7">
    <location>
        <begin position="426"/>
        <end position="496"/>
    </location>
</feature>
<dbReference type="OrthoDB" id="646178at2759"/>
<dbReference type="PANTHER" id="PTHR36766:SF40">
    <property type="entry name" value="DISEASE RESISTANCE PROTEIN RGA3"/>
    <property type="match status" value="1"/>
</dbReference>
<sequence>MATELLSFGIQKLWDLLSHEHKQFQGVEDQVDELKTDLGRLKSFMEDAEAKKHTSARVRNCVEVIKEIIFDAEDILETFILKDQLQKSGGIKEHMRRLACIIPERREIALEIGSLSNRISKVIRDMETKGVQKIIGDMRDPEPLPERKEFARQEKSNLVGLEENVEKLVGYLVEEDDDPIVLMTGIGGLGKTTLARQAFHHDKVTEKFDRLAWVCVSQVCDRKIVWQNILQSFRTKAEENEIMQMKEERLQDELSRLLETSKSLIVIDDIWKEEDWNLIKPIFPHNKGWKVLLTSRNERVAGREEPFINFKPECLSDEDSWTLFQRIAIPMKDASEPKKVAKEMEEMGRRMLKHCGGLPLAVRVLGGLLAENYTELYWERVSKNIESHLVGRANDGNNNLLNRVLSLSFEELPGHLKYCFLYLAHFPEDYEISIKNLYYYWAAEGIIKYTNGESIRDVGDSYIEELVKRNMVISERVSTTWRFEKCRMHDLMRDLCLSKAEEENFLQIVGNSSPSESTSRRFVSHEPSALHVEREINNSKVRSLIVLKKYVTENYCEVSCVSFTRLQVLRVLHLPRVTFKGRKLPSSIGKLIHLRYLSLKGADISYLPSSLGNLKLLIYLNLYVDGEFIFVPNVLKGMKELRYLRLPYDMHMETKLELSHLVNLEILINFSTENCSLEDLCGMTMLRTLEIRLTGEISLETLSASIGGARHLETLDITLNGAAKGTKEWRSLFEFINLQQLNLDINIPLLSNELQFPSSLTKLVLEECRLEEDPMPILEKFGQLKDVFLIRNSFCGRRMVCSRGGFPQLQSLSFHELDEWEEWIVEEGSMPLLNSLLISNCKKLKEIPDDVLRSLKELTFFDMGEDWKNRWSEGGADYYKVKHIHPVYIDEFGN</sequence>
<dbReference type="GO" id="GO:0005524">
    <property type="term" value="F:ATP binding"/>
    <property type="evidence" value="ECO:0007669"/>
    <property type="project" value="UniProtKB-KW"/>
</dbReference>
<dbReference type="InterPro" id="IPR055414">
    <property type="entry name" value="LRR_R13L4/SHOC2-like"/>
</dbReference>
<gene>
    <name evidence="9" type="ORF">CARUB_v10019761mg</name>
</gene>
<feature type="domain" description="NB-ARC" evidence="5">
    <location>
        <begin position="162"/>
        <end position="333"/>
    </location>
</feature>
<evidence type="ECO:0000259" key="8">
    <source>
        <dbReference type="Pfam" id="PF23598"/>
    </source>
</evidence>
<accession>R0I6D5</accession>
<organism evidence="9 10">
    <name type="scientific">Capsella rubella</name>
    <dbReference type="NCBI Taxonomy" id="81985"/>
    <lineage>
        <taxon>Eukaryota</taxon>
        <taxon>Viridiplantae</taxon>
        <taxon>Streptophyta</taxon>
        <taxon>Embryophyta</taxon>
        <taxon>Tracheophyta</taxon>
        <taxon>Spermatophyta</taxon>
        <taxon>Magnoliopsida</taxon>
        <taxon>eudicotyledons</taxon>
        <taxon>Gunneridae</taxon>
        <taxon>Pentapetalae</taxon>
        <taxon>rosids</taxon>
        <taxon>malvids</taxon>
        <taxon>Brassicales</taxon>
        <taxon>Brassicaceae</taxon>
        <taxon>Camelineae</taxon>
        <taxon>Capsella</taxon>
    </lineage>
</organism>
<evidence type="ECO:0000259" key="5">
    <source>
        <dbReference type="Pfam" id="PF00931"/>
    </source>
</evidence>
<proteinExistence type="predicted"/>
<dbReference type="InterPro" id="IPR032675">
    <property type="entry name" value="LRR_dom_sf"/>
</dbReference>
<dbReference type="GO" id="GO:0043531">
    <property type="term" value="F:ADP binding"/>
    <property type="evidence" value="ECO:0007669"/>
    <property type="project" value="InterPro"/>
</dbReference>
<dbReference type="Pfam" id="PF23598">
    <property type="entry name" value="LRR_14"/>
    <property type="match status" value="1"/>
</dbReference>
<protein>
    <recommendedName>
        <fullName evidence="11">NB-ARC domain-containing protein</fullName>
    </recommendedName>
</protein>
<evidence type="ECO:0008006" key="11">
    <source>
        <dbReference type="Google" id="ProtNLM"/>
    </source>
</evidence>
<dbReference type="Pfam" id="PF18052">
    <property type="entry name" value="Rx_N"/>
    <property type="match status" value="1"/>
</dbReference>
<dbReference type="eggNOG" id="KOG4658">
    <property type="taxonomic scope" value="Eukaryota"/>
</dbReference>
<evidence type="ECO:0000256" key="2">
    <source>
        <dbReference type="ARBA" id="ARBA00022741"/>
    </source>
</evidence>
<dbReference type="Gene3D" id="1.10.8.430">
    <property type="entry name" value="Helical domain of apoptotic protease-activating factors"/>
    <property type="match status" value="1"/>
</dbReference>
<evidence type="ECO:0000313" key="9">
    <source>
        <dbReference type="EMBL" id="EOA33610.1"/>
    </source>
</evidence>
<feature type="domain" description="Disease resistance R13L4/SHOC-2-like LRR" evidence="8">
    <location>
        <begin position="540"/>
        <end position="845"/>
    </location>
</feature>
<dbReference type="GO" id="GO:0006952">
    <property type="term" value="P:defense response"/>
    <property type="evidence" value="ECO:0007669"/>
    <property type="project" value="UniProtKB-KW"/>
</dbReference>
<dbReference type="InterPro" id="IPR036388">
    <property type="entry name" value="WH-like_DNA-bd_sf"/>
</dbReference>
<dbReference type="Proteomes" id="UP000029121">
    <property type="component" value="Unassembled WGS sequence"/>
</dbReference>
<dbReference type="FunFam" id="1.10.8.430:FF:000003">
    <property type="entry name" value="Probable disease resistance protein At5g66910"/>
    <property type="match status" value="1"/>
</dbReference>
<dbReference type="Pfam" id="PF00931">
    <property type="entry name" value="NB-ARC"/>
    <property type="match status" value="1"/>
</dbReference>